<dbReference type="EMBL" id="JAGIZQ010000003">
    <property type="protein sequence ID" value="KAH6636474.1"/>
    <property type="molecule type" value="Genomic_DNA"/>
</dbReference>
<gene>
    <name evidence="1" type="ORF">F5144DRAFT_181360</name>
</gene>
<name>A0ACB7PCI2_9PEZI</name>
<protein>
    <submittedName>
        <fullName evidence="1">Uncharacterized protein</fullName>
    </submittedName>
</protein>
<organism evidence="1 2">
    <name type="scientific">Chaetomium tenue</name>
    <dbReference type="NCBI Taxonomy" id="1854479"/>
    <lineage>
        <taxon>Eukaryota</taxon>
        <taxon>Fungi</taxon>
        <taxon>Dikarya</taxon>
        <taxon>Ascomycota</taxon>
        <taxon>Pezizomycotina</taxon>
        <taxon>Sordariomycetes</taxon>
        <taxon>Sordariomycetidae</taxon>
        <taxon>Sordariales</taxon>
        <taxon>Chaetomiaceae</taxon>
        <taxon>Chaetomium</taxon>
    </lineage>
</organism>
<proteinExistence type="predicted"/>
<evidence type="ECO:0000313" key="1">
    <source>
        <dbReference type="EMBL" id="KAH6636474.1"/>
    </source>
</evidence>
<evidence type="ECO:0000313" key="2">
    <source>
        <dbReference type="Proteomes" id="UP000724584"/>
    </source>
</evidence>
<accession>A0ACB7PCI2</accession>
<reference evidence="1 2" key="1">
    <citation type="journal article" date="2021" name="Nat. Commun.">
        <title>Genetic determinants of endophytism in the Arabidopsis root mycobiome.</title>
        <authorList>
            <person name="Mesny F."/>
            <person name="Miyauchi S."/>
            <person name="Thiergart T."/>
            <person name="Pickel B."/>
            <person name="Atanasova L."/>
            <person name="Karlsson M."/>
            <person name="Huettel B."/>
            <person name="Barry K.W."/>
            <person name="Haridas S."/>
            <person name="Chen C."/>
            <person name="Bauer D."/>
            <person name="Andreopoulos W."/>
            <person name="Pangilinan J."/>
            <person name="LaButti K."/>
            <person name="Riley R."/>
            <person name="Lipzen A."/>
            <person name="Clum A."/>
            <person name="Drula E."/>
            <person name="Henrissat B."/>
            <person name="Kohler A."/>
            <person name="Grigoriev I.V."/>
            <person name="Martin F.M."/>
            <person name="Hacquard S."/>
        </authorList>
    </citation>
    <scope>NUCLEOTIDE SEQUENCE [LARGE SCALE GENOMIC DNA]</scope>
    <source>
        <strain evidence="1 2">MPI-SDFR-AT-0079</strain>
    </source>
</reference>
<comment type="caution">
    <text evidence="1">The sequence shown here is derived from an EMBL/GenBank/DDBJ whole genome shotgun (WGS) entry which is preliminary data.</text>
</comment>
<sequence length="870" mass="94122">MEAQALEHERRLGETHGEEALEHAIAAADLYMQAAGQTKVPEDRKRFRRKFADLIALGERLKANTKAASSASRPAVPESTRPLTTAEKTAILEASRLHGNVFPPWERAPAPDTFSDANSPTYTDPSPFSLSPEQLDIFAGWLRPTELPGFGDESAEGDLEQFMIAKAETDLAQDLATDCSVVASLCAATRYLGSTKGSLLSSLIYPFDHERIRPAVSKTGKYVFRMYFNGSWRHVAIDDRLPASKTDRTLYVVDRHNPRLLWPALVEKAYLKIRGGYDFPGSNSGTDLHALTGWIPEQIFLQSDEIELDETWSRIKKAYDDGNAILTLGTGNILPEEEEALGLVREHDYAVMGLKKEDDSRLLLIKNPWVDSLVWTGLGSTATLKAHTVGSSDGASNQFWMAIEDVLQHFDSLYVNWNPALFAYRQDHHFKWKMCDKTEELVFTHNPQYSVLSPSGSPIWVLLSRHWQDGELEILRQRKAEKDRGDSSLATVSKQLGFMALALYATSPPGTRVPLPDTTRRIHQTHYVDSPNTLLRYTPTPNTPQTLVITQTELPLPTYSFTLTFLSHHPLTITPSPPPLPHSTTLTSAWTRRTAGGSAAHPTYHTNPQYTLTLPHPTPLHLTLSTSARDLPLHIAVLYTPSPTTRIIHPQGRDIVCSSAEYARGCAAAAHPRLEPGTYAVVLSTFEPGQLAPYTLRVEAAVPVVLRPVPADGAGRLRKPLPVVAVGTGSGAGMGRLRAGVVPERLTRLAVHVRSAPGVGGGGGGSGSGGTGGGGGSAVRVSLEVGTGVHRTVLAVSREGEFADAAMGLRTAEVDVENGEALARRGGLWVVLEQIGGGGGGGDGGSGGVQVEVLSDGVVQVGGWENADED</sequence>
<keyword evidence="2" id="KW-1185">Reference proteome</keyword>
<dbReference type="Proteomes" id="UP000724584">
    <property type="component" value="Unassembled WGS sequence"/>
</dbReference>